<dbReference type="Proteomes" id="UP000265520">
    <property type="component" value="Unassembled WGS sequence"/>
</dbReference>
<organism evidence="1 2">
    <name type="scientific">Trifolium medium</name>
    <dbReference type="NCBI Taxonomy" id="97028"/>
    <lineage>
        <taxon>Eukaryota</taxon>
        <taxon>Viridiplantae</taxon>
        <taxon>Streptophyta</taxon>
        <taxon>Embryophyta</taxon>
        <taxon>Tracheophyta</taxon>
        <taxon>Spermatophyta</taxon>
        <taxon>Magnoliopsida</taxon>
        <taxon>eudicotyledons</taxon>
        <taxon>Gunneridae</taxon>
        <taxon>Pentapetalae</taxon>
        <taxon>rosids</taxon>
        <taxon>fabids</taxon>
        <taxon>Fabales</taxon>
        <taxon>Fabaceae</taxon>
        <taxon>Papilionoideae</taxon>
        <taxon>50 kb inversion clade</taxon>
        <taxon>NPAAA clade</taxon>
        <taxon>Hologalegina</taxon>
        <taxon>IRL clade</taxon>
        <taxon>Trifolieae</taxon>
        <taxon>Trifolium</taxon>
    </lineage>
</organism>
<keyword evidence="2" id="KW-1185">Reference proteome</keyword>
<reference evidence="1 2" key="1">
    <citation type="journal article" date="2018" name="Front. Plant Sci.">
        <title>Red Clover (Trifolium pratense) and Zigzag Clover (T. medium) - A Picture of Genomic Similarities and Differences.</title>
        <authorList>
            <person name="Dluhosova J."/>
            <person name="Istvanek J."/>
            <person name="Nedelnik J."/>
            <person name="Repkova J."/>
        </authorList>
    </citation>
    <scope>NUCLEOTIDE SEQUENCE [LARGE SCALE GENOMIC DNA]</scope>
    <source>
        <strain evidence="2">cv. 10/8</strain>
        <tissue evidence="1">Leaf</tissue>
    </source>
</reference>
<proteinExistence type="predicted"/>
<keyword evidence="1" id="KW-0648">Protein biosynthesis</keyword>
<dbReference type="EMBL" id="LXQA010025900">
    <property type="protein sequence ID" value="MCH93843.1"/>
    <property type="molecule type" value="Genomic_DNA"/>
</dbReference>
<feature type="non-terminal residue" evidence="1">
    <location>
        <position position="111"/>
    </location>
</feature>
<comment type="caution">
    <text evidence="1">The sequence shown here is derived from an EMBL/GenBank/DDBJ whole genome shotgun (WGS) entry which is preliminary data.</text>
</comment>
<keyword evidence="1" id="KW-0396">Initiation factor</keyword>
<accession>A0A392N2N4</accession>
<dbReference type="AlphaFoldDB" id="A0A392N2N4"/>
<evidence type="ECO:0000313" key="1">
    <source>
        <dbReference type="EMBL" id="MCH93843.1"/>
    </source>
</evidence>
<protein>
    <submittedName>
        <fullName evidence="1">RNA polymerase I-specific transcription initiation factor RRN3</fullName>
    </submittedName>
</protein>
<sequence>MYVKNMLRLESGAIGEIVGVKAKLGALTIILSVFVVDGNWMGWKDAGGCQMHIEDIAEFADDDEKYYSMAWSNIIYLNQENRFQKLSAALGADWPALGAIHMLDGAQLLPP</sequence>
<evidence type="ECO:0000313" key="2">
    <source>
        <dbReference type="Proteomes" id="UP000265520"/>
    </source>
</evidence>
<name>A0A392N2N4_9FABA</name>
<dbReference type="GO" id="GO:0003743">
    <property type="term" value="F:translation initiation factor activity"/>
    <property type="evidence" value="ECO:0007669"/>
    <property type="project" value="UniProtKB-KW"/>
</dbReference>